<feature type="domain" description="ABC transmembrane type-1" evidence="8">
    <location>
        <begin position="95"/>
        <end position="303"/>
    </location>
</feature>
<dbReference type="InterPro" id="IPR000515">
    <property type="entry name" value="MetI-like"/>
</dbReference>
<protein>
    <submittedName>
        <fullName evidence="9">Peptide/nickel transport system permease protein</fullName>
    </submittedName>
</protein>
<dbReference type="PROSITE" id="PS50928">
    <property type="entry name" value="ABC_TM1"/>
    <property type="match status" value="1"/>
</dbReference>
<evidence type="ECO:0000313" key="10">
    <source>
        <dbReference type="Proteomes" id="UP001232973"/>
    </source>
</evidence>
<dbReference type="PANTHER" id="PTHR43163:SF6">
    <property type="entry name" value="DIPEPTIDE TRANSPORT SYSTEM PERMEASE PROTEIN DPPB-RELATED"/>
    <property type="match status" value="1"/>
</dbReference>
<keyword evidence="10" id="KW-1185">Reference proteome</keyword>
<evidence type="ECO:0000256" key="5">
    <source>
        <dbReference type="ARBA" id="ARBA00022989"/>
    </source>
</evidence>
<proteinExistence type="inferred from homology"/>
<feature type="transmembrane region" description="Helical" evidence="7">
    <location>
        <begin position="177"/>
        <end position="199"/>
    </location>
</feature>
<accession>A0ABT9XFT7</accession>
<reference evidence="9 10" key="1">
    <citation type="submission" date="2023-07" db="EMBL/GenBank/DDBJ databases">
        <title>Genomic Encyclopedia of Type Strains, Phase IV (KMG-IV): sequencing the most valuable type-strain genomes for metagenomic binning, comparative biology and taxonomic classification.</title>
        <authorList>
            <person name="Goeker M."/>
        </authorList>
    </citation>
    <scope>NUCLEOTIDE SEQUENCE [LARGE SCALE GENOMIC DNA]</scope>
    <source>
        <strain evidence="9 10">DSM 4006</strain>
    </source>
</reference>
<feature type="transmembrane region" description="Helical" evidence="7">
    <location>
        <begin position="99"/>
        <end position="122"/>
    </location>
</feature>
<keyword evidence="6 7" id="KW-0472">Membrane</keyword>
<evidence type="ECO:0000256" key="4">
    <source>
        <dbReference type="ARBA" id="ARBA00022692"/>
    </source>
</evidence>
<feature type="transmembrane region" description="Helical" evidence="7">
    <location>
        <begin position="12"/>
        <end position="30"/>
    </location>
</feature>
<keyword evidence="2 7" id="KW-0813">Transport</keyword>
<dbReference type="SUPFAM" id="SSF161098">
    <property type="entry name" value="MetI-like"/>
    <property type="match status" value="1"/>
</dbReference>
<dbReference type="Pfam" id="PF19300">
    <property type="entry name" value="BPD_transp_1_N"/>
    <property type="match status" value="1"/>
</dbReference>
<name>A0ABT9XFT7_9BACL</name>
<dbReference type="EMBL" id="JAUSTP010000005">
    <property type="protein sequence ID" value="MDQ0189162.1"/>
    <property type="molecule type" value="Genomic_DNA"/>
</dbReference>
<evidence type="ECO:0000256" key="1">
    <source>
        <dbReference type="ARBA" id="ARBA00004651"/>
    </source>
</evidence>
<keyword evidence="4 7" id="KW-0812">Transmembrane</keyword>
<keyword evidence="3" id="KW-1003">Cell membrane</keyword>
<sequence length="317" mass="35745">MTKYIIKRILEAIPTLLGVSILSFILMHIVPGDPVRLMLGRYWTPERAAELSKNLGLNHPLWEQYLIWLRNMCEGNLGYSYTYSKPVTTEILMNLPHTLILVGCAMVIAVLLAVFIGSLQAYFENSVGDHIATFLGYFFYAMPVFWLAMLLISFFSLDIRLFPSGGIMSPQESGFNLWDYINHLILPVITLVVIQLAGWSRYMRSSMRDTLLQDYIRTARAKGLREFGVIFVHALRNSILPIITLLGLQLPGLFGGAVIVEEVFNYPGMGLLYWNGLQVLDFPILLGIIMFLGVITVLGNLLADLAYAIVDPRISYD</sequence>
<evidence type="ECO:0000313" key="9">
    <source>
        <dbReference type="EMBL" id="MDQ0189162.1"/>
    </source>
</evidence>
<dbReference type="RefSeq" id="WP_274455020.1">
    <property type="nucleotide sequence ID" value="NZ_CP067097.1"/>
</dbReference>
<keyword evidence="5 7" id="KW-1133">Transmembrane helix</keyword>
<comment type="similarity">
    <text evidence="7">Belongs to the binding-protein-dependent transport system permease family.</text>
</comment>
<dbReference type="Pfam" id="PF00528">
    <property type="entry name" value="BPD_transp_1"/>
    <property type="match status" value="1"/>
</dbReference>
<feature type="transmembrane region" description="Helical" evidence="7">
    <location>
        <begin position="280"/>
        <end position="303"/>
    </location>
</feature>
<dbReference type="Gene3D" id="1.10.3720.10">
    <property type="entry name" value="MetI-like"/>
    <property type="match status" value="1"/>
</dbReference>
<evidence type="ECO:0000259" key="8">
    <source>
        <dbReference type="PROSITE" id="PS50928"/>
    </source>
</evidence>
<dbReference type="Proteomes" id="UP001232973">
    <property type="component" value="Unassembled WGS sequence"/>
</dbReference>
<evidence type="ECO:0000256" key="3">
    <source>
        <dbReference type="ARBA" id="ARBA00022475"/>
    </source>
</evidence>
<feature type="transmembrane region" description="Helical" evidence="7">
    <location>
        <begin position="239"/>
        <end position="260"/>
    </location>
</feature>
<dbReference type="InterPro" id="IPR035906">
    <property type="entry name" value="MetI-like_sf"/>
</dbReference>
<feature type="transmembrane region" description="Helical" evidence="7">
    <location>
        <begin position="134"/>
        <end position="157"/>
    </location>
</feature>
<gene>
    <name evidence="9" type="ORF">J2S03_000978</name>
</gene>
<dbReference type="InterPro" id="IPR045621">
    <property type="entry name" value="BPD_transp_1_N"/>
</dbReference>
<dbReference type="CDD" id="cd06261">
    <property type="entry name" value="TM_PBP2"/>
    <property type="match status" value="1"/>
</dbReference>
<evidence type="ECO:0000256" key="2">
    <source>
        <dbReference type="ARBA" id="ARBA00022448"/>
    </source>
</evidence>
<organism evidence="9 10">
    <name type="scientific">Alicyclobacillus cycloheptanicus</name>
    <dbReference type="NCBI Taxonomy" id="1457"/>
    <lineage>
        <taxon>Bacteria</taxon>
        <taxon>Bacillati</taxon>
        <taxon>Bacillota</taxon>
        <taxon>Bacilli</taxon>
        <taxon>Bacillales</taxon>
        <taxon>Alicyclobacillaceae</taxon>
        <taxon>Alicyclobacillus</taxon>
    </lineage>
</organism>
<comment type="subcellular location">
    <subcellularLocation>
        <location evidence="1 7">Cell membrane</location>
        <topology evidence="1 7">Multi-pass membrane protein</topology>
    </subcellularLocation>
</comment>
<evidence type="ECO:0000256" key="6">
    <source>
        <dbReference type="ARBA" id="ARBA00023136"/>
    </source>
</evidence>
<evidence type="ECO:0000256" key="7">
    <source>
        <dbReference type="RuleBase" id="RU363032"/>
    </source>
</evidence>
<dbReference type="PANTHER" id="PTHR43163">
    <property type="entry name" value="DIPEPTIDE TRANSPORT SYSTEM PERMEASE PROTEIN DPPB-RELATED"/>
    <property type="match status" value="1"/>
</dbReference>
<comment type="caution">
    <text evidence="9">The sequence shown here is derived from an EMBL/GenBank/DDBJ whole genome shotgun (WGS) entry which is preliminary data.</text>
</comment>